<dbReference type="Gene3D" id="3.10.430.100">
    <property type="entry name" value="Ribosomal protein L9, C-terminal domain"/>
    <property type="match status" value="1"/>
</dbReference>
<proteinExistence type="predicted"/>
<sequence length="174" mass="19903">MLPSLRNTVLNAGQPIKLPFQCRQKHKLRVPIQLLRSIPSLGKEGDVVEVRETKASPKKTLEQQQKEILQRLPKINYEEVRGKLEHLPTLEFTRKVLETQPSATEEGSSDNQGIYGSVTQSDIAMTLRDKHFLPIDKEWVQIDSKIKTLGSFEFLVTLPNTEPVRLQLQVTKHE</sequence>
<feature type="domain" description="Large ribosomal subunit protein bL9 C-terminal" evidence="2">
    <location>
        <begin position="105"/>
        <end position="171"/>
    </location>
</feature>
<accession>A0A9W8A4A1</accession>
<protein>
    <recommendedName>
        <fullName evidence="1">50S ribosomal protein L9, chloroplastic</fullName>
    </recommendedName>
</protein>
<dbReference type="EMBL" id="JANBPU010000001">
    <property type="protein sequence ID" value="KAJ1922144.1"/>
    <property type="molecule type" value="Genomic_DNA"/>
</dbReference>
<dbReference type="OrthoDB" id="5555409at2759"/>
<dbReference type="Proteomes" id="UP001150538">
    <property type="component" value="Unassembled WGS sequence"/>
</dbReference>
<gene>
    <name evidence="3" type="ORF">H4219_000006</name>
</gene>
<evidence type="ECO:0000259" key="2">
    <source>
        <dbReference type="Pfam" id="PF03948"/>
    </source>
</evidence>
<dbReference type="GO" id="GO:0005840">
    <property type="term" value="C:ribosome"/>
    <property type="evidence" value="ECO:0007669"/>
    <property type="project" value="InterPro"/>
</dbReference>
<dbReference type="AlphaFoldDB" id="A0A9W8A4A1"/>
<comment type="caution">
    <text evidence="3">The sequence shown here is derived from an EMBL/GenBank/DDBJ whole genome shotgun (WGS) entry which is preliminary data.</text>
</comment>
<reference evidence="3" key="1">
    <citation type="submission" date="2022-07" db="EMBL/GenBank/DDBJ databases">
        <title>Phylogenomic reconstructions and comparative analyses of Kickxellomycotina fungi.</title>
        <authorList>
            <person name="Reynolds N.K."/>
            <person name="Stajich J.E."/>
            <person name="Barry K."/>
            <person name="Grigoriev I.V."/>
            <person name="Crous P."/>
            <person name="Smith M.E."/>
        </authorList>
    </citation>
    <scope>NUCLEOTIDE SEQUENCE</scope>
    <source>
        <strain evidence="3">NBRC 100468</strain>
    </source>
</reference>
<evidence type="ECO:0000313" key="3">
    <source>
        <dbReference type="EMBL" id="KAJ1922144.1"/>
    </source>
</evidence>
<keyword evidence="4" id="KW-1185">Reference proteome</keyword>
<evidence type="ECO:0000313" key="4">
    <source>
        <dbReference type="Proteomes" id="UP001150538"/>
    </source>
</evidence>
<dbReference type="InterPro" id="IPR036791">
    <property type="entry name" value="Ribosomal_bL9_C_sf"/>
</dbReference>
<dbReference type="GO" id="GO:0006412">
    <property type="term" value="P:translation"/>
    <property type="evidence" value="ECO:0007669"/>
    <property type="project" value="InterPro"/>
</dbReference>
<dbReference type="InterPro" id="IPR020069">
    <property type="entry name" value="Ribosomal_bL9_C"/>
</dbReference>
<dbReference type="GO" id="GO:0003735">
    <property type="term" value="F:structural constituent of ribosome"/>
    <property type="evidence" value="ECO:0007669"/>
    <property type="project" value="InterPro"/>
</dbReference>
<organism evidence="3 4">
    <name type="scientific">Mycoemilia scoparia</name>
    <dbReference type="NCBI Taxonomy" id="417184"/>
    <lineage>
        <taxon>Eukaryota</taxon>
        <taxon>Fungi</taxon>
        <taxon>Fungi incertae sedis</taxon>
        <taxon>Zoopagomycota</taxon>
        <taxon>Kickxellomycotina</taxon>
        <taxon>Kickxellomycetes</taxon>
        <taxon>Kickxellales</taxon>
        <taxon>Kickxellaceae</taxon>
        <taxon>Mycoemilia</taxon>
    </lineage>
</organism>
<dbReference type="InterPro" id="IPR000244">
    <property type="entry name" value="Ribosomal_bL9"/>
</dbReference>
<dbReference type="SUPFAM" id="SSF55653">
    <property type="entry name" value="Ribosomal protein L9 C-domain"/>
    <property type="match status" value="1"/>
</dbReference>
<evidence type="ECO:0000256" key="1">
    <source>
        <dbReference type="ARBA" id="ARBA00035427"/>
    </source>
</evidence>
<name>A0A9W8A4A1_9FUNG</name>
<dbReference type="Pfam" id="PF03948">
    <property type="entry name" value="Ribosomal_L9_C"/>
    <property type="match status" value="1"/>
</dbReference>
<dbReference type="PANTHER" id="PTHR21368">
    <property type="entry name" value="50S RIBOSOMAL PROTEIN L9"/>
    <property type="match status" value="1"/>
</dbReference>